<reference evidence="10" key="1">
    <citation type="submission" date="2024-01" db="EMBL/GenBank/DDBJ databases">
        <title>GRCr8: a new rat reference genome assembly contstructed from accurate long reads and long range scaffolding.</title>
        <authorList>
            <person name="Doris P.A."/>
            <person name="Kalbfleisch T."/>
            <person name="Li K."/>
            <person name="Howe K."/>
            <person name="Wood J."/>
        </authorList>
    </citation>
    <scope>NUCLEOTIDE SEQUENCE [LARGE SCALE GENOMIC DNA]</scope>
    <source>
        <strain evidence="10">Brown Norway</strain>
    </source>
</reference>
<keyword evidence="11" id="KW-1185">Reference proteome</keyword>
<gene>
    <name evidence="12" type="primary">ENSRNOG00000066763</name>
</gene>
<feature type="region of interest" description="Disordered" evidence="9">
    <location>
        <begin position="76"/>
        <end position="100"/>
    </location>
</feature>
<accession>A0A8I6AII7</accession>
<keyword evidence="7" id="KW-0539">Nucleus</keyword>
<evidence type="ECO:0000256" key="8">
    <source>
        <dbReference type="ARBA" id="ARBA00023274"/>
    </source>
</evidence>
<evidence type="ECO:0000256" key="5">
    <source>
        <dbReference type="ARBA" id="ARBA00022884"/>
    </source>
</evidence>
<dbReference type="AlphaFoldDB" id="A0A8I6AII7"/>
<name>A0A8I6AII7_RAT</name>
<dbReference type="GO" id="GO:0005681">
    <property type="term" value="C:spliceosomal complex"/>
    <property type="evidence" value="ECO:0007669"/>
    <property type="project" value="UniProtKB-KW"/>
</dbReference>
<dbReference type="AGR" id="RGD:150344775"/>
<comment type="subcellular location">
    <subcellularLocation>
        <location evidence="1">Nucleus</location>
    </subcellularLocation>
</comment>
<organism evidence="10 11">
    <name type="scientific">Rattus norvegicus</name>
    <name type="common">Rat</name>
    <dbReference type="NCBI Taxonomy" id="10116"/>
    <lineage>
        <taxon>Eukaryota</taxon>
        <taxon>Metazoa</taxon>
        <taxon>Chordata</taxon>
        <taxon>Craniata</taxon>
        <taxon>Vertebrata</taxon>
        <taxon>Euteleostomi</taxon>
        <taxon>Mammalia</taxon>
        <taxon>Eutheria</taxon>
        <taxon>Euarchontoglires</taxon>
        <taxon>Glires</taxon>
        <taxon>Rodentia</taxon>
        <taxon>Myomorpha</taxon>
        <taxon>Muroidea</taxon>
        <taxon>Muridae</taxon>
        <taxon>Murinae</taxon>
        <taxon>Rattus</taxon>
    </lineage>
</organism>
<evidence type="ECO:0000256" key="6">
    <source>
        <dbReference type="ARBA" id="ARBA00023187"/>
    </source>
</evidence>
<evidence type="ECO:0000256" key="2">
    <source>
        <dbReference type="ARBA" id="ARBA00006850"/>
    </source>
</evidence>
<proteinExistence type="inferred from homology"/>
<evidence type="ECO:0000313" key="10">
    <source>
        <dbReference type="Ensembl" id="ENSRNOP00000092934.1"/>
    </source>
</evidence>
<keyword evidence="4" id="KW-0747">Spliceosome</keyword>
<dbReference type="PANTHER" id="PTHR13829">
    <property type="entry name" value="SNRNP CORE PROTEIN FAMILY MEMBER"/>
    <property type="match status" value="1"/>
</dbReference>
<dbReference type="GO" id="GO:0003723">
    <property type="term" value="F:RNA binding"/>
    <property type="evidence" value="ECO:0007669"/>
    <property type="project" value="UniProtKB-KW"/>
</dbReference>
<evidence type="ECO:0000313" key="11">
    <source>
        <dbReference type="Proteomes" id="UP000002494"/>
    </source>
</evidence>
<dbReference type="InterPro" id="IPR016654">
    <property type="entry name" value="U6_snRNA_Lsm2"/>
</dbReference>
<dbReference type="GO" id="GO:0008380">
    <property type="term" value="P:RNA splicing"/>
    <property type="evidence" value="ECO:0007669"/>
    <property type="project" value="UniProtKB-KW"/>
</dbReference>
<comment type="similarity">
    <text evidence="2">Belongs to the snRNP Sm proteins family.</text>
</comment>
<dbReference type="PANTHER" id="PTHR13829:SF2">
    <property type="entry name" value="U6 SNRNA-ASSOCIATED SM-LIKE PROTEIN LSM2"/>
    <property type="match status" value="1"/>
</dbReference>
<evidence type="ECO:0000256" key="3">
    <source>
        <dbReference type="ARBA" id="ARBA00022664"/>
    </source>
</evidence>
<keyword evidence="3" id="KW-0507">mRNA processing</keyword>
<evidence type="ECO:0000256" key="7">
    <source>
        <dbReference type="ARBA" id="ARBA00023242"/>
    </source>
</evidence>
<reference evidence="10" key="3">
    <citation type="submission" date="2025-09" db="UniProtKB">
        <authorList>
            <consortium name="Ensembl"/>
        </authorList>
    </citation>
    <scope>IDENTIFICATION</scope>
    <source>
        <strain evidence="10">Brown Norway</strain>
    </source>
</reference>
<keyword evidence="8" id="KW-0687">Ribonucleoprotein</keyword>
<evidence type="ECO:0000256" key="9">
    <source>
        <dbReference type="SAM" id="MobiDB-lite"/>
    </source>
</evidence>
<sequence>CLMEDFFKKKKRFKEGGRESLVGKNVVVELKKDLSICGTNPPLCGPTSVSLTDPEKYPHVLSSQEPLHPGLSYVRLPADGGDTQLPRDAARKGGSPSAGQ</sequence>
<dbReference type="Proteomes" id="UP000002494">
    <property type="component" value="Chromosome 1"/>
</dbReference>
<dbReference type="RGD" id="150344775">
    <property type="gene designation" value="ENSRNOG00000066763"/>
</dbReference>
<dbReference type="Ensembl" id="ENSRNOT00000094043.2">
    <property type="protein sequence ID" value="ENSRNOP00000092934.1"/>
    <property type="gene ID" value="ENSRNOG00000066763.2"/>
</dbReference>
<evidence type="ECO:0000256" key="4">
    <source>
        <dbReference type="ARBA" id="ARBA00022728"/>
    </source>
</evidence>
<evidence type="ECO:0000313" key="12">
    <source>
        <dbReference type="RGD" id="150344775"/>
    </source>
</evidence>
<keyword evidence="6" id="KW-0508">mRNA splicing</keyword>
<reference evidence="10" key="2">
    <citation type="submission" date="2025-08" db="UniProtKB">
        <authorList>
            <consortium name="Ensembl"/>
        </authorList>
    </citation>
    <scope>IDENTIFICATION</scope>
    <source>
        <strain evidence="10">Brown Norway</strain>
    </source>
</reference>
<dbReference type="OMA" id="ESRDMSH"/>
<dbReference type="GO" id="GO:0006397">
    <property type="term" value="P:mRNA processing"/>
    <property type="evidence" value="ECO:0007669"/>
    <property type="project" value="UniProtKB-KW"/>
</dbReference>
<evidence type="ECO:0000256" key="1">
    <source>
        <dbReference type="ARBA" id="ARBA00004123"/>
    </source>
</evidence>
<protein>
    <submittedName>
        <fullName evidence="10">Uncharacterized protein</fullName>
    </submittedName>
</protein>
<keyword evidence="5" id="KW-0694">RNA-binding</keyword>